<dbReference type="EMBL" id="AEDO01000046">
    <property type="protein sequence ID" value="EFL45669.1"/>
    <property type="molecule type" value="Genomic_DNA"/>
</dbReference>
<organism evidence="2 3">
    <name type="scientific">Prevotella disiens FB035-09AN</name>
    <dbReference type="NCBI Taxonomy" id="866771"/>
    <lineage>
        <taxon>Bacteria</taxon>
        <taxon>Pseudomonadati</taxon>
        <taxon>Bacteroidota</taxon>
        <taxon>Bacteroidia</taxon>
        <taxon>Bacteroidales</taxon>
        <taxon>Prevotellaceae</taxon>
        <taxon>Prevotella</taxon>
    </lineage>
</organism>
<evidence type="ECO:0000256" key="1">
    <source>
        <dbReference type="SAM" id="Phobius"/>
    </source>
</evidence>
<protein>
    <submittedName>
        <fullName evidence="2">Uncharacterized protein</fullName>
    </submittedName>
</protein>
<keyword evidence="1" id="KW-0472">Membrane</keyword>
<proteinExistence type="predicted"/>
<accession>E1KRV7</accession>
<gene>
    <name evidence="2" type="ORF">HMPREF9296_1416</name>
</gene>
<keyword evidence="1" id="KW-1133">Transmembrane helix</keyword>
<reference evidence="2 3" key="1">
    <citation type="submission" date="2010-08" db="EMBL/GenBank/DDBJ databases">
        <authorList>
            <person name="Durkin A.S."/>
            <person name="Madupu R."/>
            <person name="Torralba M."/>
            <person name="Gillis M."/>
            <person name="Methe B."/>
            <person name="Sutton G."/>
            <person name="Nelson K.E."/>
        </authorList>
    </citation>
    <scope>NUCLEOTIDE SEQUENCE [LARGE SCALE GENOMIC DNA]</scope>
    <source>
        <strain evidence="2 3">FB035-09AN</strain>
    </source>
</reference>
<name>E1KRV7_9BACT</name>
<dbReference type="Proteomes" id="UP000003610">
    <property type="component" value="Unassembled WGS sequence"/>
</dbReference>
<dbReference type="PROSITE" id="PS00430">
    <property type="entry name" value="TONB_DEPENDENT_REC_1"/>
    <property type="match status" value="1"/>
</dbReference>
<sequence length="86" mass="9443">MLLAFTLLLIAATFAAISAFTLATLLVLCAIAAAFFLAIIATLLLAFTLLLIAATFATFHFMLTHWLDDTITVWASYDFSIFCIEF</sequence>
<comment type="caution">
    <text evidence="2">The sequence shown here is derived from an EMBL/GenBank/DDBJ whole genome shotgun (WGS) entry which is preliminary data.</text>
</comment>
<dbReference type="InterPro" id="IPR010916">
    <property type="entry name" value="TonB_box_CS"/>
</dbReference>
<evidence type="ECO:0000313" key="3">
    <source>
        <dbReference type="Proteomes" id="UP000003610"/>
    </source>
</evidence>
<dbReference type="AlphaFoldDB" id="E1KRV7"/>
<dbReference type="STRING" id="866771.HMPREF9296_1416"/>
<keyword evidence="1" id="KW-0812">Transmembrane</keyword>
<evidence type="ECO:0000313" key="2">
    <source>
        <dbReference type="EMBL" id="EFL45669.1"/>
    </source>
</evidence>
<feature type="transmembrane region" description="Helical" evidence="1">
    <location>
        <begin position="25"/>
        <end position="52"/>
    </location>
</feature>